<dbReference type="SUPFAM" id="SSF56563">
    <property type="entry name" value="Major capsid protein gp5"/>
    <property type="match status" value="1"/>
</dbReference>
<feature type="domain" description="Phage capsid-like C-terminal" evidence="2">
    <location>
        <begin position="132"/>
        <end position="417"/>
    </location>
</feature>
<sequence length="419" mass="45202">MPEINLAAPETKAPQTAQSVEADAALDRFAGMLESFREANDQRLSEIERRMSADPLTEEKVERIGRALDEQERRIERLVLKGMRPPLETGRGRAAEPSEHRSAFDAYVRAGDEQRLRRIEEKAMSGLVGADGGFLVPAETESEIGRRLSAISPIRSIAAVRTVSAAVLKKPFAITGAQTGWVGQADARPQTSAPQLAELSFPTMELYAMPAATNALLDDAAVDIDAWLGDEVEQAFAAQEGAAFINGDGVNKPKGFMTYPTVDESAWSWGSVGTVASGADSSFRAGGAADALIDLVYALKAGYRQNASFVMNRRTQGAVRKLKDGDGNYLWQAPVSAGGRASLMGFPVVEAEDMPDITAGSKAIAFGDFSRFYLVVDRQGVRVLRDPYSAKPYVLFYTTKRVGGGVQDFDAAKFLDFSA</sequence>
<comment type="subcellular location">
    <subcellularLocation>
        <location evidence="1">Virion</location>
    </subcellularLocation>
</comment>
<dbReference type="NCBIfam" id="TIGR01554">
    <property type="entry name" value="major_cap_HK97"/>
    <property type="match status" value="1"/>
</dbReference>
<evidence type="ECO:0000313" key="3">
    <source>
        <dbReference type="EMBL" id="SJZ65420.1"/>
    </source>
</evidence>
<evidence type="ECO:0000256" key="1">
    <source>
        <dbReference type="ARBA" id="ARBA00004328"/>
    </source>
</evidence>
<name>A0A1T4MEC5_9HYPH</name>
<dbReference type="Proteomes" id="UP000190135">
    <property type="component" value="Unassembled WGS sequence"/>
</dbReference>
<dbReference type="InterPro" id="IPR054612">
    <property type="entry name" value="Phage_capsid-like_C"/>
</dbReference>
<dbReference type="InterPro" id="IPR024455">
    <property type="entry name" value="Phage_capsid"/>
</dbReference>
<reference evidence="3 4" key="1">
    <citation type="submission" date="2017-02" db="EMBL/GenBank/DDBJ databases">
        <authorList>
            <person name="Peterson S.W."/>
        </authorList>
    </citation>
    <scope>NUCLEOTIDE SEQUENCE [LARGE SCALE GENOMIC DNA]</scope>
    <source>
        <strain evidence="3 4">USBA 369</strain>
    </source>
</reference>
<gene>
    <name evidence="3" type="ORF">SAMN05428963_10287</name>
</gene>
<keyword evidence="4" id="KW-1185">Reference proteome</keyword>
<dbReference type="RefSeq" id="WP_078706794.1">
    <property type="nucleotide sequence ID" value="NZ_FUXL01000002.1"/>
</dbReference>
<dbReference type="STRING" id="1365950.SAMN05428963_10287"/>
<dbReference type="Gene3D" id="3.30.2400.10">
    <property type="entry name" value="Major capsid protein gp5"/>
    <property type="match status" value="1"/>
</dbReference>
<dbReference type="Gene3D" id="3.30.2320.10">
    <property type="entry name" value="hypothetical protein PF0899 domain"/>
    <property type="match status" value="1"/>
</dbReference>
<evidence type="ECO:0000313" key="4">
    <source>
        <dbReference type="Proteomes" id="UP000190135"/>
    </source>
</evidence>
<dbReference type="EMBL" id="FUXL01000002">
    <property type="protein sequence ID" value="SJZ65420.1"/>
    <property type="molecule type" value="Genomic_DNA"/>
</dbReference>
<dbReference type="Pfam" id="PF05065">
    <property type="entry name" value="Phage_capsid"/>
    <property type="match status" value="1"/>
</dbReference>
<accession>A0A1T4MEC5</accession>
<protein>
    <submittedName>
        <fullName evidence="3">Phage major capsid protein, HK97 family</fullName>
    </submittedName>
</protein>
<evidence type="ECO:0000259" key="2">
    <source>
        <dbReference type="Pfam" id="PF05065"/>
    </source>
</evidence>
<organism evidence="3 4">
    <name type="scientific">Consotaella salsifontis</name>
    <dbReference type="NCBI Taxonomy" id="1365950"/>
    <lineage>
        <taxon>Bacteria</taxon>
        <taxon>Pseudomonadati</taxon>
        <taxon>Pseudomonadota</taxon>
        <taxon>Alphaproteobacteria</taxon>
        <taxon>Hyphomicrobiales</taxon>
        <taxon>Aurantimonadaceae</taxon>
        <taxon>Consotaella</taxon>
    </lineage>
</organism>
<proteinExistence type="predicted"/>
<dbReference type="AlphaFoldDB" id="A0A1T4MEC5"/>
<dbReference type="OrthoDB" id="9786516at2"/>